<dbReference type="PROSITE" id="PS50878">
    <property type="entry name" value="RT_POL"/>
    <property type="match status" value="1"/>
</dbReference>
<evidence type="ECO:0000313" key="22">
    <source>
        <dbReference type="WBParaSite" id="SMTH1_2410.1"/>
    </source>
</evidence>
<dbReference type="AlphaFoldDB" id="A0AA85B1X2"/>
<keyword evidence="14 18" id="KW-0694">RNA-binding</keyword>
<dbReference type="InterPro" id="IPR043502">
    <property type="entry name" value="DNA/RNA_pol_sf"/>
</dbReference>
<keyword evidence="7" id="KW-0808">Transferase</keyword>
<dbReference type="InterPro" id="IPR050058">
    <property type="entry name" value="Ala-tRNA_ligase"/>
</dbReference>
<dbReference type="Pfam" id="PF01411">
    <property type="entry name" value="tRNA-synt_2c"/>
    <property type="match status" value="1"/>
</dbReference>
<dbReference type="SUPFAM" id="SSF50447">
    <property type="entry name" value="Translation proteins"/>
    <property type="match status" value="1"/>
</dbReference>
<dbReference type="GO" id="GO:0005524">
    <property type="term" value="F:ATP binding"/>
    <property type="evidence" value="ECO:0007669"/>
    <property type="project" value="UniProtKB-UniRule"/>
</dbReference>
<dbReference type="FunFam" id="3.10.310.40:FF:000002">
    <property type="entry name" value="alanine--tRNA ligase, cytoplasmic"/>
    <property type="match status" value="1"/>
</dbReference>
<keyword evidence="17 18" id="KW-0030">Aminoacyl-tRNA synthetase</keyword>
<dbReference type="FunFam" id="3.30.70.270:FF:000020">
    <property type="entry name" value="Transposon Tf2-6 polyprotein-like Protein"/>
    <property type="match status" value="1"/>
</dbReference>
<keyword evidence="4 18" id="KW-0820">tRNA-binding</keyword>
<evidence type="ECO:0000256" key="3">
    <source>
        <dbReference type="ARBA" id="ARBA00017959"/>
    </source>
</evidence>
<evidence type="ECO:0000313" key="21">
    <source>
        <dbReference type="Proteomes" id="UP000050791"/>
    </source>
</evidence>
<comment type="cofactor">
    <cofactor evidence="18">
        <name>Zn(2+)</name>
        <dbReference type="ChEBI" id="CHEBI:29105"/>
    </cofactor>
    <text evidence="18">Binds 1 zinc ion per subunit.</text>
</comment>
<sequence>MNIFTKIDLVRAYHNIPVADEDIPKTAITTPFGLFEFVRMPFGLRNAAQTFQRFIDNLLRDMPFAQGYIDDLLIASPDLQSHEQHVQAVLKRLDEHGINIHQSKCVFGVQTLEFLGHTISPEGIKPIKKEVDTIKQYPVPSSLTQLRSFLGLINFYRRFIPGCAQLMQPLTDSLKGKPKEFKLSSDAIEAIKQLKDKLAQATTLIYPNSLSPLALMVDASDKAVGEACEWAWELLTEVWKIPSERLYVTYFGGDISNGLPADEEARDIWISIGLPKDHVLPFGMKENFWEMGETGPCGPCSEIHYDRIGDRAAAHLVNQDDPDVLEIWNLVFIQFNREEGGSLKPLPAKHIDTGMGFERVLSVLQNKRSNYDTDLFVPLFKTIEAGTNTRPYTGKVGVEDTDKIDMAYRVLADHARVLTIALGDGGRAQNTGRGYVIRRILRRAVRFAIEVLNAKPGNAFPEVTRDPDTIKELINEEEEQFLVTLKRGRRFLDRVIKDLKVSGSNSTTLSGEVAWGLYETYGFPLDLTQILAEEHHLKIDLNGYEKAKEEAQIRSQSRKCTGGSIVDLDVHALAELKSKNISVTDDSDKFVYTSDLNGNYVFPDSEATVLAIRYENKFVESVDSSSQMCGIILNKTIFYAESGGQLYDHGFITSLTDEVTEFSILDIQCRGGYILHIGTLHGKLNVGSRVLLSLDTVRRTALMRNHTGTHVLNFALRELVDESEQKGSLVAPDRLRFDFTAKRGMTRDELAKAEEICDTMISKRLNVYSSNVSLSYAKTIQGVRAVFGEAYPDPVRVVSIGVPVTSLVADPEKGYGKTTSVEFCGGTHVLNTKHIGVLVIVSEEAISKGVRRIIALTGHEAERAQKEALRLDNEVNELIQFVNKSISLSQNNNVTDDFNINRQISNLSELVSRAVISQHHRENLREKLFEAKKLLDARDKASRTATTSKVLEEARLLGETLSNSPSNYIIHVFDAQSNTKIMNSAIKEIERICPNKAVMVISSDLVSKKLTVLCQVPKVLVSHGLKANEWVTHISKTMDGKGGGKESSAQAVGSRIDTLEEVIRLADIFASTKLTNN</sequence>
<dbReference type="InterPro" id="IPR043128">
    <property type="entry name" value="Rev_trsase/Diguanyl_cyclase"/>
</dbReference>
<dbReference type="Proteomes" id="UP000050791">
    <property type="component" value="Unassembled WGS sequence"/>
</dbReference>
<evidence type="ECO:0000256" key="11">
    <source>
        <dbReference type="ARBA" id="ARBA00022759"/>
    </source>
</evidence>
<keyword evidence="18" id="KW-0479">Metal-binding</keyword>
<keyword evidence="5 18" id="KW-0436">Ligase</keyword>
<evidence type="ECO:0000256" key="8">
    <source>
        <dbReference type="ARBA" id="ARBA00022695"/>
    </source>
</evidence>
<evidence type="ECO:0000256" key="14">
    <source>
        <dbReference type="ARBA" id="ARBA00022884"/>
    </source>
</evidence>
<dbReference type="SUPFAM" id="SSF101353">
    <property type="entry name" value="Putative anticodon-binding domain of alanyl-tRNA synthetase (AlaRS)"/>
    <property type="match status" value="1"/>
</dbReference>
<dbReference type="PROSITE" id="PS50860">
    <property type="entry name" value="AA_TRNA_LIGASE_II_ALA"/>
    <property type="match status" value="1"/>
</dbReference>
<dbReference type="InterPro" id="IPR009000">
    <property type="entry name" value="Transl_B-barrel_sf"/>
</dbReference>
<dbReference type="SUPFAM" id="SSF55681">
    <property type="entry name" value="Class II aaRS and biotin synthetases"/>
    <property type="match status" value="1"/>
</dbReference>
<feature type="binding site" evidence="18">
    <location>
        <position position="710"/>
    </location>
    <ligand>
        <name>Zn(2+)</name>
        <dbReference type="ChEBI" id="CHEBI:29105"/>
    </ligand>
</feature>
<keyword evidence="11" id="KW-0255">Endonuclease</keyword>
<comment type="subunit">
    <text evidence="18">Monomer.</text>
</comment>
<evidence type="ECO:0000256" key="7">
    <source>
        <dbReference type="ARBA" id="ARBA00022679"/>
    </source>
</evidence>
<dbReference type="InterPro" id="IPR002318">
    <property type="entry name" value="Ala-tRNA-lgiase_IIc"/>
</dbReference>
<dbReference type="GO" id="GO:0008270">
    <property type="term" value="F:zinc ion binding"/>
    <property type="evidence" value="ECO:0007669"/>
    <property type="project" value="UniProtKB-UniRule"/>
</dbReference>
<feature type="binding site" evidence="18">
    <location>
        <position position="706"/>
    </location>
    <ligand>
        <name>Zn(2+)</name>
        <dbReference type="ChEBI" id="CHEBI:29105"/>
    </ligand>
</feature>
<dbReference type="InterPro" id="IPR018162">
    <property type="entry name" value="Ala-tRNA-ligase_IIc_anticod-bd"/>
</dbReference>
<dbReference type="GO" id="GO:0004813">
    <property type="term" value="F:alanine-tRNA ligase activity"/>
    <property type="evidence" value="ECO:0007669"/>
    <property type="project" value="UniProtKB-UniRule"/>
</dbReference>
<dbReference type="HAMAP" id="MF_00036_B">
    <property type="entry name" value="Ala_tRNA_synth_B"/>
    <property type="match status" value="1"/>
</dbReference>
<accession>A0AA85B1X2</accession>
<evidence type="ECO:0000256" key="4">
    <source>
        <dbReference type="ARBA" id="ARBA00022555"/>
    </source>
</evidence>
<dbReference type="NCBIfam" id="TIGR00344">
    <property type="entry name" value="alaS"/>
    <property type="match status" value="1"/>
</dbReference>
<dbReference type="SUPFAM" id="SSF55186">
    <property type="entry name" value="ThrRS/AlaRS common domain"/>
    <property type="match status" value="1"/>
</dbReference>
<keyword evidence="15 18" id="KW-0648">Protein biosynthesis</keyword>
<dbReference type="Gene3D" id="3.30.70.270">
    <property type="match status" value="2"/>
</dbReference>
<evidence type="ECO:0000256" key="15">
    <source>
        <dbReference type="ARBA" id="ARBA00022917"/>
    </source>
</evidence>
<dbReference type="PANTHER" id="PTHR11777">
    <property type="entry name" value="ALANYL-TRNA SYNTHETASE"/>
    <property type="match status" value="1"/>
</dbReference>
<evidence type="ECO:0000259" key="19">
    <source>
        <dbReference type="PROSITE" id="PS50860"/>
    </source>
</evidence>
<dbReference type="InterPro" id="IPR018163">
    <property type="entry name" value="Thr/Ala-tRNA-synth_IIc_edit"/>
</dbReference>
<evidence type="ECO:0000256" key="5">
    <source>
        <dbReference type="ARBA" id="ARBA00022598"/>
    </source>
</evidence>
<dbReference type="PRINTS" id="PR00980">
    <property type="entry name" value="TRNASYNTHALA"/>
</dbReference>
<keyword evidence="10 18" id="KW-0547">Nucleotide-binding</keyword>
<dbReference type="SUPFAM" id="SSF56672">
    <property type="entry name" value="DNA/RNA polymerases"/>
    <property type="match status" value="1"/>
</dbReference>
<evidence type="ECO:0000256" key="16">
    <source>
        <dbReference type="ARBA" id="ARBA00022918"/>
    </source>
</evidence>
<feature type="domain" description="Alanyl-transfer RNA synthetases family profile" evidence="19">
    <location>
        <begin position="138"/>
        <end position="867"/>
    </location>
</feature>
<name>A0AA85B1X2_9TREM</name>
<keyword evidence="18" id="KW-0862">Zinc</keyword>
<dbReference type="Gene3D" id="3.30.980.10">
    <property type="entry name" value="Threonyl-trna Synthetase, Chain A, domain 2"/>
    <property type="match status" value="1"/>
</dbReference>
<comment type="similarity">
    <text evidence="1">Belongs to the class-II aminoacyl-tRNA synthetase family. Alax-L subfamily.</text>
</comment>
<evidence type="ECO:0000256" key="10">
    <source>
        <dbReference type="ARBA" id="ARBA00022741"/>
    </source>
</evidence>
<dbReference type="CDD" id="cd01647">
    <property type="entry name" value="RT_LTR"/>
    <property type="match status" value="1"/>
</dbReference>
<reference evidence="22" key="1">
    <citation type="submission" date="2023-11" db="UniProtKB">
        <authorList>
            <consortium name="WormBaseParasite"/>
        </authorList>
    </citation>
    <scope>IDENTIFICATION</scope>
</reference>
<protein>
    <recommendedName>
        <fullName evidence="3">Alanine--tRNA ligase</fullName>
        <ecNumber evidence="2">6.1.1.7</ecNumber>
    </recommendedName>
</protein>
<evidence type="ECO:0000256" key="12">
    <source>
        <dbReference type="ARBA" id="ARBA00022801"/>
    </source>
</evidence>
<dbReference type="GO" id="GO:0005739">
    <property type="term" value="C:mitochondrion"/>
    <property type="evidence" value="ECO:0007669"/>
    <property type="project" value="TreeGrafter"/>
</dbReference>
<evidence type="ECO:0000256" key="18">
    <source>
        <dbReference type="HAMAP-Rule" id="MF_03133"/>
    </source>
</evidence>
<evidence type="ECO:0000259" key="20">
    <source>
        <dbReference type="PROSITE" id="PS50878"/>
    </source>
</evidence>
<dbReference type="Gene3D" id="3.30.930.10">
    <property type="entry name" value="Bira Bifunctional Protein, Domain 2"/>
    <property type="match status" value="1"/>
</dbReference>
<dbReference type="GO" id="GO:0000049">
    <property type="term" value="F:tRNA binding"/>
    <property type="evidence" value="ECO:0007669"/>
    <property type="project" value="UniProtKB-KW"/>
</dbReference>
<feature type="binding site" evidence="18">
    <location>
        <position position="824"/>
    </location>
    <ligand>
        <name>Zn(2+)</name>
        <dbReference type="ChEBI" id="CHEBI:29105"/>
    </ligand>
</feature>
<dbReference type="InterPro" id="IPR000477">
    <property type="entry name" value="RT_dom"/>
</dbReference>
<feature type="binding site" evidence="18">
    <location>
        <position position="828"/>
    </location>
    <ligand>
        <name>Zn(2+)</name>
        <dbReference type="ChEBI" id="CHEBI:29105"/>
    </ligand>
</feature>
<dbReference type="SMART" id="SM00863">
    <property type="entry name" value="tRNA_SAD"/>
    <property type="match status" value="1"/>
</dbReference>
<dbReference type="InterPro" id="IPR012947">
    <property type="entry name" value="tRNA_SAD"/>
</dbReference>
<comment type="function">
    <text evidence="18">Catalyzes the attachment of alanine to tRNA(Ala) in a two-step reaction: alanine is first activated by ATP to form Ala-AMP and then transferred to the acceptor end of tRNA(Ala). Also edits incorrectly charged tRNA(Ala) via its editing domain.</text>
</comment>
<evidence type="ECO:0000256" key="2">
    <source>
        <dbReference type="ARBA" id="ARBA00013168"/>
    </source>
</evidence>
<comment type="catalytic activity">
    <reaction evidence="18">
        <text>tRNA(Ala) + L-alanine + ATP = L-alanyl-tRNA(Ala) + AMP + diphosphate</text>
        <dbReference type="Rhea" id="RHEA:12540"/>
        <dbReference type="Rhea" id="RHEA-COMP:9657"/>
        <dbReference type="Rhea" id="RHEA-COMP:9923"/>
        <dbReference type="ChEBI" id="CHEBI:30616"/>
        <dbReference type="ChEBI" id="CHEBI:33019"/>
        <dbReference type="ChEBI" id="CHEBI:57972"/>
        <dbReference type="ChEBI" id="CHEBI:78442"/>
        <dbReference type="ChEBI" id="CHEBI:78497"/>
        <dbReference type="ChEBI" id="CHEBI:456215"/>
        <dbReference type="EC" id="6.1.1.7"/>
    </reaction>
</comment>
<dbReference type="FunFam" id="3.10.10.10:FF:000007">
    <property type="entry name" value="Retrovirus-related Pol polyprotein from transposon 17.6-like Protein"/>
    <property type="match status" value="1"/>
</dbReference>
<evidence type="ECO:0000256" key="1">
    <source>
        <dbReference type="ARBA" id="ARBA00008429"/>
    </source>
</evidence>
<dbReference type="GO" id="GO:0006508">
    <property type="term" value="P:proteolysis"/>
    <property type="evidence" value="ECO:0007669"/>
    <property type="project" value="UniProtKB-KW"/>
</dbReference>
<keyword evidence="13 18" id="KW-0067">ATP-binding</keyword>
<dbReference type="PANTHER" id="PTHR11777:SF9">
    <property type="entry name" value="ALANINE--TRNA LIGASE, CYTOPLASMIC"/>
    <property type="match status" value="1"/>
</dbReference>
<proteinExistence type="inferred from homology"/>
<dbReference type="FunFam" id="3.30.980.10:FF:000004">
    <property type="entry name" value="Alanine--tRNA ligase, cytoplasmic"/>
    <property type="match status" value="1"/>
</dbReference>
<dbReference type="InterPro" id="IPR023033">
    <property type="entry name" value="Ala_tRNA_ligase_euk/bac"/>
</dbReference>
<keyword evidence="8" id="KW-0548">Nucleotidyltransferase</keyword>
<keyword evidence="6" id="KW-0645">Protease</keyword>
<dbReference type="Pfam" id="PF07973">
    <property type="entry name" value="tRNA_SAD"/>
    <property type="match status" value="1"/>
</dbReference>
<dbReference type="InterPro" id="IPR018165">
    <property type="entry name" value="Ala-tRNA-synth_IIc_core"/>
</dbReference>
<dbReference type="GO" id="GO:0006419">
    <property type="term" value="P:alanyl-tRNA aminoacylation"/>
    <property type="evidence" value="ECO:0007669"/>
    <property type="project" value="InterPro"/>
</dbReference>
<dbReference type="GO" id="GO:0003964">
    <property type="term" value="F:RNA-directed DNA polymerase activity"/>
    <property type="evidence" value="ECO:0007669"/>
    <property type="project" value="UniProtKB-KW"/>
</dbReference>
<dbReference type="InterPro" id="IPR018164">
    <property type="entry name" value="Ala-tRNA-synth_IIc_N"/>
</dbReference>
<evidence type="ECO:0000256" key="13">
    <source>
        <dbReference type="ARBA" id="ARBA00022840"/>
    </source>
</evidence>
<dbReference type="EC" id="6.1.1.7" evidence="2"/>
<dbReference type="GO" id="GO:0002161">
    <property type="term" value="F:aminoacyl-tRNA deacylase activity"/>
    <property type="evidence" value="ECO:0007669"/>
    <property type="project" value="TreeGrafter"/>
</dbReference>
<dbReference type="InterPro" id="IPR003156">
    <property type="entry name" value="DHHA1_dom"/>
</dbReference>
<dbReference type="InterPro" id="IPR045864">
    <property type="entry name" value="aa-tRNA-synth_II/BPL/LPL"/>
</dbReference>
<keyword evidence="16" id="KW-0695">RNA-directed DNA polymerase</keyword>
<organism evidence="21 22">
    <name type="scientific">Schistosoma mattheei</name>
    <dbReference type="NCBI Taxonomy" id="31246"/>
    <lineage>
        <taxon>Eukaryota</taxon>
        <taxon>Metazoa</taxon>
        <taxon>Spiralia</taxon>
        <taxon>Lophotrochozoa</taxon>
        <taxon>Platyhelminthes</taxon>
        <taxon>Trematoda</taxon>
        <taxon>Digenea</taxon>
        <taxon>Strigeidida</taxon>
        <taxon>Schistosomatoidea</taxon>
        <taxon>Schistosomatidae</taxon>
        <taxon>Schistosoma</taxon>
    </lineage>
</organism>
<dbReference type="CDD" id="cd00673">
    <property type="entry name" value="AlaRS_core"/>
    <property type="match status" value="1"/>
</dbReference>
<evidence type="ECO:0000256" key="17">
    <source>
        <dbReference type="ARBA" id="ARBA00023146"/>
    </source>
</evidence>
<dbReference type="Pfam" id="PF00078">
    <property type="entry name" value="RVT_1"/>
    <property type="match status" value="1"/>
</dbReference>
<dbReference type="Gene3D" id="3.10.10.10">
    <property type="entry name" value="HIV Type 1 Reverse Transcriptase, subunit A, domain 1"/>
    <property type="match status" value="1"/>
</dbReference>
<dbReference type="Pfam" id="PF02272">
    <property type="entry name" value="DHHA1"/>
    <property type="match status" value="1"/>
</dbReference>
<dbReference type="GO" id="GO:0004519">
    <property type="term" value="F:endonuclease activity"/>
    <property type="evidence" value="ECO:0007669"/>
    <property type="project" value="UniProtKB-KW"/>
</dbReference>
<dbReference type="Gene3D" id="2.40.30.130">
    <property type="match status" value="1"/>
</dbReference>
<evidence type="ECO:0000256" key="6">
    <source>
        <dbReference type="ARBA" id="ARBA00022670"/>
    </source>
</evidence>
<dbReference type="WBParaSite" id="SMTH1_2410.1">
    <property type="protein sequence ID" value="SMTH1_2410.1"/>
    <property type="gene ID" value="SMTH1_2410"/>
</dbReference>
<comment type="domain">
    <text evidence="18">Consists of three domains; the N-terminal catalytic domain, the editing domain and the C-terminal C-Ala domain. The editing domain removes incorrectly charged amino acids, while the C-Ala domain, along with tRNA(Ala), serves as a bridge to cooperatively bring together the editing and aminoacylation centers thus stimulating deacylation of misacylated tRNAs.</text>
</comment>
<dbReference type="GO" id="GO:0008233">
    <property type="term" value="F:peptidase activity"/>
    <property type="evidence" value="ECO:0007669"/>
    <property type="project" value="UniProtKB-KW"/>
</dbReference>
<keyword evidence="9" id="KW-0540">Nuclease</keyword>
<dbReference type="Gene3D" id="3.10.310.40">
    <property type="match status" value="1"/>
</dbReference>
<feature type="domain" description="Reverse transcriptase" evidence="20">
    <location>
        <begin position="1"/>
        <end position="119"/>
    </location>
</feature>
<keyword evidence="12" id="KW-0378">Hydrolase</keyword>
<evidence type="ECO:0000256" key="9">
    <source>
        <dbReference type="ARBA" id="ARBA00022722"/>
    </source>
</evidence>